<comment type="caution">
    <text evidence="2">The sequence shown here is derived from an EMBL/GenBank/DDBJ whole genome shotgun (WGS) entry which is preliminary data.</text>
</comment>
<dbReference type="AlphaFoldDB" id="A0A922NWM4"/>
<evidence type="ECO:0000313" key="3">
    <source>
        <dbReference type="Proteomes" id="UP000052167"/>
    </source>
</evidence>
<dbReference type="InterPro" id="IPR010869">
    <property type="entry name" value="DUF1501"/>
</dbReference>
<dbReference type="Pfam" id="PF07394">
    <property type="entry name" value="DUF1501"/>
    <property type="match status" value="1"/>
</dbReference>
<name>A0A922NWM4_9HYPH</name>
<sequence length="393" mass="42353">MSMDFPNASMSRRGFLVSACCAAASPILTPASFAAVPGDNRFVTIILRGAMDGLDLVQPYADPLFAKLRPRLALTTDQGLIDLDGRFGLHPAAASLMPLWSAGELSFVHAVSTPYRDERSHFSGQDALETGTLQRNERSGWLNRALAHMPRQSDRKAIDINTSMDLILAGPNRAEAWAPQSDLAMAEDEIRFLERLYAGDEGFARVMAEARNTDLLADAIHGDQKRGEGIADMARLAAGLLSQEYRIASFSINGWDTHVDQRPQFARAVTDLSLAINTLKEGLGPQVWGKTVVLVITEFGRTARENGSGGTDHGTGGAALLAGGGIPGGRILGRWPGLSEDQLLDGRDLMPTGDVRELAAAMLYRQFDIAPDRLTTDVFPGLSFDNGSGYLRG</sequence>
<dbReference type="PANTHER" id="PTHR43737">
    <property type="entry name" value="BLL7424 PROTEIN"/>
    <property type="match status" value="1"/>
</dbReference>
<keyword evidence="3" id="KW-1185">Reference proteome</keyword>
<feature type="signal peptide" evidence="1">
    <location>
        <begin position="1"/>
        <end position="34"/>
    </location>
</feature>
<organism evidence="2 3">
    <name type="scientific">Pseudorhizobium pelagicum</name>
    <dbReference type="NCBI Taxonomy" id="1509405"/>
    <lineage>
        <taxon>Bacteria</taxon>
        <taxon>Pseudomonadati</taxon>
        <taxon>Pseudomonadota</taxon>
        <taxon>Alphaproteobacteria</taxon>
        <taxon>Hyphomicrobiales</taxon>
        <taxon>Rhizobiaceae</taxon>
        <taxon>Rhizobium/Agrobacterium group</taxon>
        <taxon>Pseudorhizobium</taxon>
    </lineage>
</organism>
<protein>
    <recommendedName>
        <fullName evidence="4">Twin-arginine translocation pathway signal</fullName>
    </recommendedName>
</protein>
<accession>A0A922NWM4</accession>
<dbReference type="PROSITE" id="PS51318">
    <property type="entry name" value="TAT"/>
    <property type="match status" value="1"/>
</dbReference>
<gene>
    <name evidence="2" type="ORF">GV68_21785</name>
</gene>
<dbReference type="EMBL" id="JOKJ01000050">
    <property type="protein sequence ID" value="KEQ02518.1"/>
    <property type="molecule type" value="Genomic_DNA"/>
</dbReference>
<feature type="chain" id="PRO_5036673634" description="Twin-arginine translocation pathway signal" evidence="1">
    <location>
        <begin position="35"/>
        <end position="393"/>
    </location>
</feature>
<reference evidence="2 3" key="1">
    <citation type="submission" date="2014-06" db="EMBL/GenBank/DDBJ databases">
        <title>Rhizobium pelagicum/R2-400B4.</title>
        <authorList>
            <person name="Kimes N.E."/>
            <person name="Lopez-Perez M."/>
        </authorList>
    </citation>
    <scope>NUCLEOTIDE SEQUENCE [LARGE SCALE GENOMIC DNA]</scope>
    <source>
        <strain evidence="2 3">R2-400B4</strain>
    </source>
</reference>
<evidence type="ECO:0000256" key="1">
    <source>
        <dbReference type="SAM" id="SignalP"/>
    </source>
</evidence>
<evidence type="ECO:0000313" key="2">
    <source>
        <dbReference type="EMBL" id="KEQ02518.1"/>
    </source>
</evidence>
<keyword evidence="1" id="KW-0732">Signal</keyword>
<proteinExistence type="predicted"/>
<dbReference type="OrthoDB" id="9779968at2"/>
<evidence type="ECO:0008006" key="4">
    <source>
        <dbReference type="Google" id="ProtNLM"/>
    </source>
</evidence>
<dbReference type="PANTHER" id="PTHR43737:SF1">
    <property type="entry name" value="DUF1501 DOMAIN-CONTAINING PROTEIN"/>
    <property type="match status" value="1"/>
</dbReference>
<dbReference type="Proteomes" id="UP000052167">
    <property type="component" value="Unassembled WGS sequence"/>
</dbReference>
<dbReference type="InterPro" id="IPR006311">
    <property type="entry name" value="TAT_signal"/>
</dbReference>